<organism evidence="1">
    <name type="scientific">Anguilla anguilla</name>
    <name type="common">European freshwater eel</name>
    <name type="synonym">Muraena anguilla</name>
    <dbReference type="NCBI Taxonomy" id="7936"/>
    <lineage>
        <taxon>Eukaryota</taxon>
        <taxon>Metazoa</taxon>
        <taxon>Chordata</taxon>
        <taxon>Craniata</taxon>
        <taxon>Vertebrata</taxon>
        <taxon>Euteleostomi</taxon>
        <taxon>Actinopterygii</taxon>
        <taxon>Neopterygii</taxon>
        <taxon>Teleostei</taxon>
        <taxon>Anguilliformes</taxon>
        <taxon>Anguillidae</taxon>
        <taxon>Anguilla</taxon>
    </lineage>
</organism>
<dbReference type="AlphaFoldDB" id="A0A0E9QK46"/>
<evidence type="ECO:0000313" key="1">
    <source>
        <dbReference type="EMBL" id="JAH17159.1"/>
    </source>
</evidence>
<proteinExistence type="predicted"/>
<dbReference type="EMBL" id="GBXM01091418">
    <property type="protein sequence ID" value="JAH17159.1"/>
    <property type="molecule type" value="Transcribed_RNA"/>
</dbReference>
<reference evidence="1" key="1">
    <citation type="submission" date="2014-11" db="EMBL/GenBank/DDBJ databases">
        <authorList>
            <person name="Amaro Gonzalez C."/>
        </authorList>
    </citation>
    <scope>NUCLEOTIDE SEQUENCE</scope>
</reference>
<name>A0A0E9QK46_ANGAN</name>
<reference evidence="1" key="2">
    <citation type="journal article" date="2015" name="Fish Shellfish Immunol.">
        <title>Early steps in the European eel (Anguilla anguilla)-Vibrio vulnificus interaction in the gills: Role of the RtxA13 toxin.</title>
        <authorList>
            <person name="Callol A."/>
            <person name="Pajuelo D."/>
            <person name="Ebbesson L."/>
            <person name="Teles M."/>
            <person name="MacKenzie S."/>
            <person name="Amaro C."/>
        </authorList>
    </citation>
    <scope>NUCLEOTIDE SEQUENCE</scope>
</reference>
<sequence>MSTSFITRHIIIKIKLFHNVAALKNLRYINFTEVLVFQNMRRN</sequence>
<protein>
    <submittedName>
        <fullName evidence="1">Uncharacterized protein</fullName>
    </submittedName>
</protein>
<accession>A0A0E9QK46</accession>